<proteinExistence type="predicted"/>
<organism evidence="1 2">
    <name type="scientific">Levilactobacillus tujiorum</name>
    <dbReference type="NCBI Taxonomy" id="2912243"/>
    <lineage>
        <taxon>Bacteria</taxon>
        <taxon>Bacillati</taxon>
        <taxon>Bacillota</taxon>
        <taxon>Bacilli</taxon>
        <taxon>Lactobacillales</taxon>
        <taxon>Lactobacillaceae</taxon>
        <taxon>Levilactobacillus</taxon>
    </lineage>
</organism>
<dbReference type="Proteomes" id="UP000707477">
    <property type="component" value="Unassembled WGS sequence"/>
</dbReference>
<dbReference type="RefSeq" id="WP_168850173.1">
    <property type="nucleotide sequence ID" value="NZ_JAAVSD010000030.1"/>
</dbReference>
<dbReference type="SUPFAM" id="SSF46785">
    <property type="entry name" value="Winged helix' DNA-binding domain"/>
    <property type="match status" value="1"/>
</dbReference>
<dbReference type="InterPro" id="IPR036390">
    <property type="entry name" value="WH_DNA-bd_sf"/>
</dbReference>
<keyword evidence="2" id="KW-1185">Reference proteome</keyword>
<dbReference type="Pfam" id="PF02082">
    <property type="entry name" value="Rrf2"/>
    <property type="match status" value="1"/>
</dbReference>
<comment type="caution">
    <text evidence="1">The sequence shown here is derived from an EMBL/GenBank/DDBJ whole genome shotgun (WGS) entry which is preliminary data.</text>
</comment>
<accession>A0ABX1L5T0</accession>
<protein>
    <submittedName>
        <fullName evidence="1">Rrf2 family transcriptional regulator</fullName>
    </submittedName>
</protein>
<evidence type="ECO:0000313" key="1">
    <source>
        <dbReference type="EMBL" id="NLR30416.1"/>
    </source>
</evidence>
<reference evidence="1 2" key="1">
    <citation type="submission" date="2020-03" db="EMBL/GenBank/DDBJ databases">
        <authorList>
            <person name="Zhang Z."/>
            <person name="Guo Z."/>
            <person name="Hou Q."/>
            <person name="Shen X."/>
        </authorList>
    </citation>
    <scope>NUCLEOTIDE SEQUENCE [LARGE SCALE GENOMIC DNA]</scope>
    <source>
        <strain evidence="1 2">HBUAS51329</strain>
    </source>
</reference>
<dbReference type="EMBL" id="JAAVSD010000030">
    <property type="protein sequence ID" value="NLR30416.1"/>
    <property type="molecule type" value="Genomic_DNA"/>
</dbReference>
<sequence>MRYSHKLSDAVHILAYIVIYHDGDLSSTAIAASVESNPGLIRRLMAALRTAGLLATQRGTATPTLTRQPAEISLLDIYRAVEPADQLLHIDDRTNPQCIVGGNIQETLRGAYAQVQQAAEQELATITLAAVIDDIWRREQSTTGQATNCYG</sequence>
<dbReference type="InterPro" id="IPR036388">
    <property type="entry name" value="WH-like_DNA-bd_sf"/>
</dbReference>
<dbReference type="InterPro" id="IPR000944">
    <property type="entry name" value="Tscrpt_reg_Rrf2"/>
</dbReference>
<dbReference type="PANTHER" id="PTHR33221:SF15">
    <property type="entry name" value="HTH-TYPE TRANSCRIPTIONAL REGULATOR YWGB-RELATED"/>
    <property type="match status" value="1"/>
</dbReference>
<name>A0ABX1L5T0_9LACO</name>
<dbReference type="Gene3D" id="1.10.10.10">
    <property type="entry name" value="Winged helix-like DNA-binding domain superfamily/Winged helix DNA-binding domain"/>
    <property type="match status" value="1"/>
</dbReference>
<gene>
    <name evidence="1" type="ORF">HEQ44_09460</name>
</gene>
<evidence type="ECO:0000313" key="2">
    <source>
        <dbReference type="Proteomes" id="UP000707477"/>
    </source>
</evidence>
<dbReference type="PANTHER" id="PTHR33221">
    <property type="entry name" value="WINGED HELIX-TURN-HELIX TRANSCRIPTIONAL REGULATOR, RRF2 FAMILY"/>
    <property type="match status" value="1"/>
</dbReference>
<dbReference type="PROSITE" id="PS51197">
    <property type="entry name" value="HTH_RRF2_2"/>
    <property type="match status" value="1"/>
</dbReference>